<evidence type="ECO:0000313" key="15">
    <source>
        <dbReference type="Proteomes" id="UP000245523"/>
    </source>
</evidence>
<protein>
    <recommendedName>
        <fullName evidence="11">DNA polymerase III subunit gamma/tau</fullName>
        <ecNumber evidence="11">2.7.7.7</ecNumber>
    </recommendedName>
</protein>
<proteinExistence type="inferred from homology"/>
<dbReference type="InterPro" id="IPR003593">
    <property type="entry name" value="AAA+_ATPase"/>
</dbReference>
<feature type="region of interest" description="Disordered" evidence="12">
    <location>
        <begin position="628"/>
        <end position="651"/>
    </location>
</feature>
<keyword evidence="3 11" id="KW-0548">Nucleotidyltransferase</keyword>
<dbReference type="SUPFAM" id="SSF48019">
    <property type="entry name" value="post-AAA+ oligomerization domain-like"/>
    <property type="match status" value="1"/>
</dbReference>
<dbReference type="InterPro" id="IPR008921">
    <property type="entry name" value="DNA_pol3_clamp-load_cplx_C"/>
</dbReference>
<comment type="subunit">
    <text evidence="11">DNA polymerase III contains a core (composed of alpha, epsilon and theta chains) that associates with a tau subunit. This core dimerizes to form the POLIII' complex. PolIII' associates with the gamma complex (composed of gamma, delta, delta', psi and chi chains) and with the beta chain to form the complete DNA polymerase III complex.</text>
</comment>
<dbReference type="Pfam" id="PF13177">
    <property type="entry name" value="DNA_pol3_delta2"/>
    <property type="match status" value="1"/>
</dbReference>
<evidence type="ECO:0000256" key="1">
    <source>
        <dbReference type="ARBA" id="ARBA00006360"/>
    </source>
</evidence>
<dbReference type="Gene3D" id="3.40.50.300">
    <property type="entry name" value="P-loop containing nucleotide triphosphate hydrolases"/>
    <property type="match status" value="1"/>
</dbReference>
<keyword evidence="2 11" id="KW-0808">Transferase</keyword>
<name>A0ABX5LLW4_9BACT</name>
<keyword evidence="9 11" id="KW-0239">DNA-directed DNA polymerase</keyword>
<keyword evidence="5" id="KW-0479">Metal-binding</keyword>
<dbReference type="InterPro" id="IPR050238">
    <property type="entry name" value="DNA_Rep/Repair_Clamp_Loader"/>
</dbReference>
<dbReference type="RefSeq" id="WP_106197290.1">
    <property type="nucleotide sequence ID" value="NZ_JAXEIU010000029.1"/>
</dbReference>
<evidence type="ECO:0000256" key="10">
    <source>
        <dbReference type="ARBA" id="ARBA00049244"/>
    </source>
</evidence>
<dbReference type="Pfam" id="PF12169">
    <property type="entry name" value="DNA_pol3_gamma3"/>
    <property type="match status" value="1"/>
</dbReference>
<dbReference type="InterPro" id="IPR027417">
    <property type="entry name" value="P-loop_NTPase"/>
</dbReference>
<evidence type="ECO:0000256" key="11">
    <source>
        <dbReference type="RuleBase" id="RU364063"/>
    </source>
</evidence>
<keyword evidence="6 11" id="KW-0547">Nucleotide-binding</keyword>
<dbReference type="CDD" id="cd00009">
    <property type="entry name" value="AAA"/>
    <property type="match status" value="1"/>
</dbReference>
<keyword evidence="7" id="KW-0862">Zinc</keyword>
<evidence type="ECO:0000256" key="12">
    <source>
        <dbReference type="SAM" id="MobiDB-lite"/>
    </source>
</evidence>
<dbReference type="Gene3D" id="1.10.8.60">
    <property type="match status" value="1"/>
</dbReference>
<reference evidence="14 15" key="1">
    <citation type="submission" date="2018-05" db="EMBL/GenBank/DDBJ databases">
        <title>Animal gut microbial communities from fecal samples from Wisconsin, USA.</title>
        <authorList>
            <person name="Neumann A."/>
        </authorList>
    </citation>
    <scope>NUCLEOTIDE SEQUENCE [LARGE SCALE GENOMIC DNA]</scope>
    <source>
        <strain evidence="14 15">UWS4</strain>
    </source>
</reference>
<dbReference type="InterPro" id="IPR022754">
    <property type="entry name" value="DNA_pol_III_gamma-3"/>
</dbReference>
<feature type="domain" description="AAA+ ATPase" evidence="13">
    <location>
        <begin position="37"/>
        <end position="188"/>
    </location>
</feature>
<evidence type="ECO:0000313" key="14">
    <source>
        <dbReference type="EMBL" id="PWL03401.1"/>
    </source>
</evidence>
<dbReference type="NCBIfam" id="TIGR02397">
    <property type="entry name" value="dnaX_nterm"/>
    <property type="match status" value="1"/>
</dbReference>
<dbReference type="PRINTS" id="PR00300">
    <property type="entry name" value="CLPPROTEASEA"/>
</dbReference>
<dbReference type="CDD" id="cd18137">
    <property type="entry name" value="HLD_clamp_pol_III_gamma_tau"/>
    <property type="match status" value="1"/>
</dbReference>
<comment type="function">
    <text evidence="11">DNA polymerase III is a complex, multichain enzyme responsible for most of the replicative synthesis in bacteria. This DNA polymerase also exhibits 3' to 5' exonuclease activity.</text>
</comment>
<evidence type="ECO:0000256" key="2">
    <source>
        <dbReference type="ARBA" id="ARBA00022679"/>
    </source>
</evidence>
<keyword evidence="4 11" id="KW-0235">DNA replication</keyword>
<dbReference type="NCBIfam" id="NF004046">
    <property type="entry name" value="PRK05563.1"/>
    <property type="match status" value="1"/>
</dbReference>
<comment type="similarity">
    <text evidence="1 11">Belongs to the DnaX/STICHEL family.</text>
</comment>
<dbReference type="PANTHER" id="PTHR11669:SF0">
    <property type="entry name" value="PROTEIN STICHEL-LIKE 2"/>
    <property type="match status" value="1"/>
</dbReference>
<accession>A0ABX5LLW4</accession>
<dbReference type="Pfam" id="PF22608">
    <property type="entry name" value="DNAX_ATPase_lid"/>
    <property type="match status" value="1"/>
</dbReference>
<dbReference type="SMART" id="SM00382">
    <property type="entry name" value="AAA"/>
    <property type="match status" value="1"/>
</dbReference>
<evidence type="ECO:0000256" key="3">
    <source>
        <dbReference type="ARBA" id="ARBA00022695"/>
    </source>
</evidence>
<evidence type="ECO:0000256" key="4">
    <source>
        <dbReference type="ARBA" id="ARBA00022705"/>
    </source>
</evidence>
<keyword evidence="15" id="KW-1185">Reference proteome</keyword>
<dbReference type="InterPro" id="IPR001270">
    <property type="entry name" value="ClpA/B"/>
</dbReference>
<dbReference type="PANTHER" id="PTHR11669">
    <property type="entry name" value="REPLICATION FACTOR C / DNA POLYMERASE III GAMMA-TAU SUBUNIT"/>
    <property type="match status" value="1"/>
</dbReference>
<evidence type="ECO:0000256" key="8">
    <source>
        <dbReference type="ARBA" id="ARBA00022840"/>
    </source>
</evidence>
<keyword evidence="8 11" id="KW-0067">ATP-binding</keyword>
<comment type="caution">
    <text evidence="14">The sequence shown here is derived from an EMBL/GenBank/DDBJ whole genome shotgun (WGS) entry which is preliminary data.</text>
</comment>
<feature type="region of interest" description="Disordered" evidence="12">
    <location>
        <begin position="393"/>
        <end position="474"/>
    </location>
</feature>
<evidence type="ECO:0000256" key="5">
    <source>
        <dbReference type="ARBA" id="ARBA00022723"/>
    </source>
</evidence>
<dbReference type="Proteomes" id="UP000245523">
    <property type="component" value="Unassembled WGS sequence"/>
</dbReference>
<comment type="catalytic activity">
    <reaction evidence="10 11">
        <text>DNA(n) + a 2'-deoxyribonucleoside 5'-triphosphate = DNA(n+1) + diphosphate</text>
        <dbReference type="Rhea" id="RHEA:22508"/>
        <dbReference type="Rhea" id="RHEA-COMP:17339"/>
        <dbReference type="Rhea" id="RHEA-COMP:17340"/>
        <dbReference type="ChEBI" id="CHEBI:33019"/>
        <dbReference type="ChEBI" id="CHEBI:61560"/>
        <dbReference type="ChEBI" id="CHEBI:173112"/>
        <dbReference type="EC" id="2.7.7.7"/>
    </reaction>
</comment>
<evidence type="ECO:0000256" key="6">
    <source>
        <dbReference type="ARBA" id="ARBA00022741"/>
    </source>
</evidence>
<evidence type="ECO:0000259" key="13">
    <source>
        <dbReference type="SMART" id="SM00382"/>
    </source>
</evidence>
<dbReference type="SUPFAM" id="SSF52540">
    <property type="entry name" value="P-loop containing nucleoside triphosphate hydrolases"/>
    <property type="match status" value="1"/>
</dbReference>
<feature type="compositionally biased region" description="Low complexity" evidence="12">
    <location>
        <begin position="393"/>
        <end position="431"/>
    </location>
</feature>
<dbReference type="Gene3D" id="1.20.272.10">
    <property type="match status" value="1"/>
</dbReference>
<gene>
    <name evidence="11" type="primary">dnaX</name>
    <name evidence="14" type="ORF">B0H50_10659</name>
</gene>
<dbReference type="EC" id="2.7.7.7" evidence="11"/>
<organism evidence="14 15">
    <name type="scientific">Hallerella porci</name>
    <dbReference type="NCBI Taxonomy" id="1945871"/>
    <lineage>
        <taxon>Bacteria</taxon>
        <taxon>Pseudomonadati</taxon>
        <taxon>Fibrobacterota</taxon>
        <taxon>Fibrobacteria</taxon>
        <taxon>Fibrobacterales</taxon>
        <taxon>Fibrobacteraceae</taxon>
        <taxon>Hallerella</taxon>
    </lineage>
</organism>
<dbReference type="EMBL" id="QGHD01000006">
    <property type="protein sequence ID" value="PWL03401.1"/>
    <property type="molecule type" value="Genomic_DNA"/>
</dbReference>
<evidence type="ECO:0000256" key="9">
    <source>
        <dbReference type="ARBA" id="ARBA00022932"/>
    </source>
</evidence>
<sequence length="651" mass="71367">MAYIAMARKWRPKSFNDLVGQEHIAKTIENAISGGRLHHAFLFTGTRGVGKTTSARILARTLNCTGGNPLVPCGKCKSCLDIESGHPMDVIEIDAASNTGVDNIRDLLEQTQYTPMIGKYKVFVIDEVHMLSKGAFNALLKTLEEPPPHVIFIFATTEVNKVPQTILSRVQRFDFKRLSTKQITGRLKYICEQEGISTDAEALGMIAEKADGSMRDALTFFDQAYAFTGNDMNAESVRSVLGIPPNELYFSLLESIENHDIKGTFAVIEKASETGVEFAPLLDGFAKFIRNKLYVKVGGISAESLNISDALFGKLESASPNLSNGDLLRIARILTDLQGNIRRSANPRLLVESAFARMAYLDRVVDLKRALAAINDPASQGAKKKLAEPNFSAPAPVAASTPAAPSANFSSSTASLSSNSPSAPADNSPFAIDFDAPLGGNSSPKNPAPEPQTPPAEPEPPMDDVGMSIDFGGGDFIPEPEEHANLDNFGAEMDAPRQYTRYDVCNAWQELVRSSFSRELGFFATSLNGSYLEHGDFNENPYRLKVVYPASFKWGYDQMMSREDYRNRLETILEDRLQTKVVVSYELLEPKPGEEISSVPLTPWETDLQKEPVLAQFAERFMAELISTRSAPRNAGNTDDCSDQCATTPEE</sequence>
<dbReference type="InterPro" id="IPR012763">
    <property type="entry name" value="DNA_pol_III_sug/sutau_N"/>
</dbReference>
<feature type="compositionally biased region" description="Pro residues" evidence="12">
    <location>
        <begin position="446"/>
        <end position="459"/>
    </location>
</feature>
<evidence type="ECO:0000256" key="7">
    <source>
        <dbReference type="ARBA" id="ARBA00022833"/>
    </source>
</evidence>
<dbReference type="InterPro" id="IPR045085">
    <property type="entry name" value="HLD_clamp_pol_III_gamma_tau"/>
</dbReference>